<feature type="region of interest" description="Disordered" evidence="7">
    <location>
        <begin position="495"/>
        <end position="554"/>
    </location>
</feature>
<feature type="compositionally biased region" description="Basic residues" evidence="7">
    <location>
        <begin position="16"/>
        <end position="26"/>
    </location>
</feature>
<dbReference type="InterPro" id="IPR001841">
    <property type="entry name" value="Znf_RING"/>
</dbReference>
<comment type="subcellular location">
    <subcellularLocation>
        <location evidence="1">Cytoplasm</location>
    </subcellularLocation>
</comment>
<dbReference type="SMART" id="SM00184">
    <property type="entry name" value="RING"/>
    <property type="match status" value="1"/>
</dbReference>
<feature type="compositionally biased region" description="Low complexity" evidence="7">
    <location>
        <begin position="577"/>
        <end position="594"/>
    </location>
</feature>
<dbReference type="GO" id="GO:0005737">
    <property type="term" value="C:cytoplasm"/>
    <property type="evidence" value="ECO:0007669"/>
    <property type="project" value="UniProtKB-SubCell"/>
</dbReference>
<evidence type="ECO:0000313" key="9">
    <source>
        <dbReference type="EMBL" id="QDZ17978.1"/>
    </source>
</evidence>
<feature type="compositionally biased region" description="Basic and acidic residues" evidence="7">
    <location>
        <begin position="504"/>
        <end position="524"/>
    </location>
</feature>
<dbReference type="Pfam" id="PF13445">
    <property type="entry name" value="zf-RING_UBOX"/>
    <property type="match status" value="1"/>
</dbReference>
<dbReference type="InterPro" id="IPR039739">
    <property type="entry name" value="MAG2/RNF10"/>
</dbReference>
<proteinExistence type="predicted"/>
<feature type="compositionally biased region" description="Low complexity" evidence="7">
    <location>
        <begin position="70"/>
        <end position="79"/>
    </location>
</feature>
<feature type="compositionally biased region" description="Basic and acidic residues" evidence="7">
    <location>
        <begin position="536"/>
        <end position="546"/>
    </location>
</feature>
<dbReference type="PROSITE" id="PS00518">
    <property type="entry name" value="ZF_RING_1"/>
    <property type="match status" value="1"/>
</dbReference>
<protein>
    <submittedName>
        <fullName evidence="9">RING zinc finger protein</fullName>
    </submittedName>
</protein>
<keyword evidence="10" id="KW-1185">Reference proteome</keyword>
<dbReference type="GO" id="GO:0008270">
    <property type="term" value="F:zinc ion binding"/>
    <property type="evidence" value="ECO:0007669"/>
    <property type="project" value="UniProtKB-KW"/>
</dbReference>
<feature type="region of interest" description="Disordered" evidence="7">
    <location>
        <begin position="1"/>
        <end position="90"/>
    </location>
</feature>
<evidence type="ECO:0000256" key="5">
    <source>
        <dbReference type="ARBA" id="ARBA00022833"/>
    </source>
</evidence>
<accession>A0A5B8MBZ1</accession>
<evidence type="ECO:0000256" key="4">
    <source>
        <dbReference type="ARBA" id="ARBA00022771"/>
    </source>
</evidence>
<keyword evidence="2" id="KW-0963">Cytoplasm</keyword>
<keyword evidence="3" id="KW-0479">Metal-binding</keyword>
<keyword evidence="4 6" id="KW-0863">Zinc-finger</keyword>
<dbReference type="InterPro" id="IPR013083">
    <property type="entry name" value="Znf_RING/FYVE/PHD"/>
</dbReference>
<dbReference type="GO" id="GO:0000976">
    <property type="term" value="F:transcription cis-regulatory region binding"/>
    <property type="evidence" value="ECO:0007669"/>
    <property type="project" value="TreeGrafter"/>
</dbReference>
<evidence type="ECO:0000259" key="8">
    <source>
        <dbReference type="PROSITE" id="PS50089"/>
    </source>
</evidence>
<dbReference type="AlphaFoldDB" id="A0A5B8MBZ1"/>
<reference evidence="9 10" key="1">
    <citation type="submission" date="2018-07" db="EMBL/GenBank/DDBJ databases">
        <title>The complete nuclear genome of the prasinophyte Chloropicon primus (CCMP1205).</title>
        <authorList>
            <person name="Pombert J.-F."/>
            <person name="Otis C."/>
            <person name="Turmel M."/>
            <person name="Lemieux C."/>
        </authorList>
    </citation>
    <scope>NUCLEOTIDE SEQUENCE [LARGE SCALE GENOMIC DNA]</scope>
    <source>
        <strain evidence="9 10">CCMP1205</strain>
    </source>
</reference>
<dbReference type="GO" id="GO:0045944">
    <property type="term" value="P:positive regulation of transcription by RNA polymerase II"/>
    <property type="evidence" value="ECO:0007669"/>
    <property type="project" value="TreeGrafter"/>
</dbReference>
<evidence type="ECO:0000256" key="6">
    <source>
        <dbReference type="PROSITE-ProRule" id="PRU00175"/>
    </source>
</evidence>
<dbReference type="InterPro" id="IPR027370">
    <property type="entry name" value="Znf-RING_euk"/>
</dbReference>
<evidence type="ECO:0000256" key="1">
    <source>
        <dbReference type="ARBA" id="ARBA00004496"/>
    </source>
</evidence>
<feature type="compositionally biased region" description="Basic residues" evidence="7">
    <location>
        <begin position="80"/>
        <end position="90"/>
    </location>
</feature>
<name>A0A5B8MBZ1_9CHLO</name>
<dbReference type="PANTHER" id="PTHR12983">
    <property type="entry name" value="RING FINGER 10 FAMILY MEMBER"/>
    <property type="match status" value="1"/>
</dbReference>
<dbReference type="Proteomes" id="UP000316726">
    <property type="component" value="Chromosome 1"/>
</dbReference>
<dbReference type="PROSITE" id="PS50089">
    <property type="entry name" value="ZF_RING_2"/>
    <property type="match status" value="1"/>
</dbReference>
<evidence type="ECO:0000256" key="3">
    <source>
        <dbReference type="ARBA" id="ARBA00022723"/>
    </source>
</evidence>
<dbReference type="OrthoDB" id="302966at2759"/>
<sequence length="617" mass="69260">MLDPNAASFTPSGKASRGKKKSKTRRPKEGRGELSLAFEGGVKRSQQGGDSNSNSNANHLLNFKYETRSKASSSGSRSSRGSHRPRRRHIKYDKDLFVQANYRFLVSDAVEVEKYSTNPDKMINWEDVAHVYSISAETECLQCPICLEEALVAQTTTCGHTFCLPCILRHAMTKGGREDISCPLCFGPTSLLDLRSLHHNVVEPLKVGSKMKFRKLRRKKKSIFPGLGLDVPPRAKHGKCFPFSKFTLTSEHGYESSMKKQVALLENYANKLVVEEGLGEGTLPFIFLSVNLLQERYLTWKEKRNAKLGSGDTEFSGLSLENMHDLAKIRAGEAEETARQAKKDSLLWPVLVSNAANFAEERQIEQLQKYEEKEVWELEGKEERVSQMDLEESDQFYSYYQSQDGQNVFIHPLNMKCILHHYGGDLTQAPACIEGEVVEIESFVQTEEKRNRFRFLSHLPIASTVTLCELDLGQSLPKSALKPFLDEINNRKRVRKNKKKRVARERTAAESKQREEKMDAEFFRMRLSSSPGGGDDEAHHRGRDGFAADLSSSPATQESGISFAKVTQLGFGAGSESSGNASWGPGSWGSPSQSRPMASAKWEKQKKHGKNVMVMKF</sequence>
<evidence type="ECO:0000256" key="2">
    <source>
        <dbReference type="ARBA" id="ARBA00022490"/>
    </source>
</evidence>
<dbReference type="SUPFAM" id="SSF57850">
    <property type="entry name" value="RING/U-box"/>
    <property type="match status" value="1"/>
</dbReference>
<dbReference type="PANTHER" id="PTHR12983:SF9">
    <property type="entry name" value="E3 UBIQUITIN-PROTEIN LIGASE RNF10"/>
    <property type="match status" value="1"/>
</dbReference>
<dbReference type="STRING" id="1764295.A0A5B8MBZ1"/>
<dbReference type="InterPro" id="IPR017907">
    <property type="entry name" value="Znf_RING_CS"/>
</dbReference>
<dbReference type="EMBL" id="CP031034">
    <property type="protein sequence ID" value="QDZ17978.1"/>
    <property type="molecule type" value="Genomic_DNA"/>
</dbReference>
<gene>
    <name evidence="9" type="ORF">A3770_01p04960</name>
</gene>
<feature type="domain" description="RING-type" evidence="8">
    <location>
        <begin position="143"/>
        <end position="185"/>
    </location>
</feature>
<evidence type="ECO:0000313" key="10">
    <source>
        <dbReference type="Proteomes" id="UP000316726"/>
    </source>
</evidence>
<organism evidence="9 10">
    <name type="scientific">Chloropicon primus</name>
    <dbReference type="NCBI Taxonomy" id="1764295"/>
    <lineage>
        <taxon>Eukaryota</taxon>
        <taxon>Viridiplantae</taxon>
        <taxon>Chlorophyta</taxon>
        <taxon>Chloropicophyceae</taxon>
        <taxon>Chloropicales</taxon>
        <taxon>Chloropicaceae</taxon>
        <taxon>Chloropicon</taxon>
    </lineage>
</organism>
<keyword evidence="5" id="KW-0862">Zinc</keyword>
<evidence type="ECO:0000256" key="7">
    <source>
        <dbReference type="SAM" id="MobiDB-lite"/>
    </source>
</evidence>
<feature type="region of interest" description="Disordered" evidence="7">
    <location>
        <begin position="573"/>
        <end position="617"/>
    </location>
</feature>
<dbReference type="Gene3D" id="3.30.40.10">
    <property type="entry name" value="Zinc/RING finger domain, C3HC4 (zinc finger)"/>
    <property type="match status" value="1"/>
</dbReference>